<dbReference type="EMBL" id="SOYY01000010">
    <property type="protein sequence ID" value="KAA0716120.1"/>
    <property type="molecule type" value="Genomic_DNA"/>
</dbReference>
<proteinExistence type="predicted"/>
<feature type="compositionally biased region" description="Basic and acidic residues" evidence="1">
    <location>
        <begin position="22"/>
        <end position="37"/>
    </location>
</feature>
<sequence>MTSFLHSYPCGDLARLTAKYSEDQRKAERQSYNRERQTSVLDHPVITRLTPHTLQGTLTVRYGRNEGPERSLKVAYACCKGAVDNNITEGCYDNCGEICEFRQSDKTAHAHKVCVSQSFSESREGCDIAPSNTYSWMEFKGNIRQSSCRYAHGPSDTAATSRTMFTNKQRTELENSTSISTGLEEVKFRRIYISGRTSRGERPLAVLGAERHTYLVCGDTELTMHLSLNNVNVWRMQWLRGTEPVWDGEVGAEQGLGCQAPSGAVPIPPPPHPSRSPPPHRHSARSSSSQLICGRNYGGVCPKIAARLTLLTILNFGIDLTERKSCPKLTRLVDHYFCDG</sequence>
<feature type="compositionally biased region" description="Pro residues" evidence="1">
    <location>
        <begin position="266"/>
        <end position="277"/>
    </location>
</feature>
<evidence type="ECO:0000313" key="2">
    <source>
        <dbReference type="EMBL" id="KAA0716120.1"/>
    </source>
</evidence>
<keyword evidence="3" id="KW-1185">Reference proteome</keyword>
<evidence type="ECO:0000256" key="1">
    <source>
        <dbReference type="SAM" id="MobiDB-lite"/>
    </source>
</evidence>
<gene>
    <name evidence="2" type="ORF">E1301_Tti015830</name>
</gene>
<name>A0A5A9P2H8_9TELE</name>
<feature type="region of interest" description="Disordered" evidence="1">
    <location>
        <begin position="22"/>
        <end position="41"/>
    </location>
</feature>
<organism evidence="2 3">
    <name type="scientific">Triplophysa tibetana</name>
    <dbReference type="NCBI Taxonomy" id="1572043"/>
    <lineage>
        <taxon>Eukaryota</taxon>
        <taxon>Metazoa</taxon>
        <taxon>Chordata</taxon>
        <taxon>Craniata</taxon>
        <taxon>Vertebrata</taxon>
        <taxon>Euteleostomi</taxon>
        <taxon>Actinopterygii</taxon>
        <taxon>Neopterygii</taxon>
        <taxon>Teleostei</taxon>
        <taxon>Ostariophysi</taxon>
        <taxon>Cypriniformes</taxon>
        <taxon>Nemacheilidae</taxon>
        <taxon>Triplophysa</taxon>
    </lineage>
</organism>
<reference evidence="2 3" key="1">
    <citation type="journal article" date="2019" name="Mol. Ecol. Resour.">
        <title>Chromosome-level genome assembly of Triplophysa tibetana, a fish adapted to the harsh high-altitude environment of the Tibetan Plateau.</title>
        <authorList>
            <person name="Yang X."/>
            <person name="Liu H."/>
            <person name="Ma Z."/>
            <person name="Zou Y."/>
            <person name="Zou M."/>
            <person name="Mao Y."/>
            <person name="Li X."/>
            <person name="Wang H."/>
            <person name="Chen T."/>
            <person name="Wang W."/>
            <person name="Yang R."/>
        </authorList>
    </citation>
    <scope>NUCLEOTIDE SEQUENCE [LARGE SCALE GENOMIC DNA]</scope>
    <source>
        <strain evidence="2">TTIB1903HZAU</strain>
        <tissue evidence="2">Muscle</tissue>
    </source>
</reference>
<accession>A0A5A9P2H8</accession>
<dbReference type="Proteomes" id="UP000324632">
    <property type="component" value="Chromosome 10"/>
</dbReference>
<feature type="region of interest" description="Disordered" evidence="1">
    <location>
        <begin position="258"/>
        <end position="287"/>
    </location>
</feature>
<protein>
    <submittedName>
        <fullName evidence="2">Uncharacterized protein</fullName>
    </submittedName>
</protein>
<comment type="caution">
    <text evidence="2">The sequence shown here is derived from an EMBL/GenBank/DDBJ whole genome shotgun (WGS) entry which is preliminary data.</text>
</comment>
<evidence type="ECO:0000313" key="3">
    <source>
        <dbReference type="Proteomes" id="UP000324632"/>
    </source>
</evidence>
<dbReference type="AlphaFoldDB" id="A0A5A9P2H8"/>